<reference evidence="14 15" key="1">
    <citation type="submission" date="2020-10" db="EMBL/GenBank/DDBJ databases">
        <title>Pygocentrus nattereri (red-bellied piranha) genome, fPygNat1, primary haplotype.</title>
        <authorList>
            <person name="Myers G."/>
            <person name="Meyer A."/>
            <person name="Karagic N."/>
            <person name="Pippel M."/>
            <person name="Winkler S."/>
            <person name="Tracey A."/>
            <person name="Wood J."/>
            <person name="Formenti G."/>
            <person name="Howe K."/>
            <person name="Fedrigo O."/>
            <person name="Jarvis E.D."/>
        </authorList>
    </citation>
    <scope>NUCLEOTIDE SEQUENCE [LARGE SCALE GENOMIC DNA]</scope>
</reference>
<organism evidence="14 15">
    <name type="scientific">Pygocentrus nattereri</name>
    <name type="common">Red-bellied piranha</name>
    <dbReference type="NCBI Taxonomy" id="42514"/>
    <lineage>
        <taxon>Eukaryota</taxon>
        <taxon>Metazoa</taxon>
        <taxon>Chordata</taxon>
        <taxon>Craniata</taxon>
        <taxon>Vertebrata</taxon>
        <taxon>Euteleostomi</taxon>
        <taxon>Actinopterygii</taxon>
        <taxon>Neopterygii</taxon>
        <taxon>Teleostei</taxon>
        <taxon>Ostariophysi</taxon>
        <taxon>Characiformes</taxon>
        <taxon>Characoidei</taxon>
        <taxon>Pygocentrus</taxon>
    </lineage>
</organism>
<sequence>MVEDTSKSGEISPDLQPVVPERRRYHFRAVFFVLLILSLLIYYNVCFSEVSDIWTTIHTTYNKTYSRAASAANLFISRANSASVQVKDTPFSQTGSLVEQCKAETPYHVAYPCNYHYILNEPERCQKENPFLVLMVPVAPSNREARDAVRSTWGSEKMVMDKVISLFFMLGLPSPEGREEQQQKVLQESEEYHDIVQSDFLDSYKNLTIKTMIIMEWLASHCQKASYAMKIDSDMFLNTNSLVNMLLNAPRQNYMTGLVAIDALVLRDPNSKWYFPREVYQEDYYPPYALGLGYVLSLDIAEKLVEGSKHVKAVYIEDVNLGLIMKYLGIPYTSQSDSNLFHVFPVPYHRCQYSKLIATTTNNLQEQVNYWKDLKKPEPPC</sequence>
<keyword evidence="7 13" id="KW-0735">Signal-anchor</keyword>
<keyword evidence="6 13" id="KW-0812">Transmembrane</keyword>
<evidence type="ECO:0000256" key="1">
    <source>
        <dbReference type="ARBA" id="ARBA00004323"/>
    </source>
</evidence>
<dbReference type="RefSeq" id="XP_017567538.1">
    <property type="nucleotide sequence ID" value="XM_017712049.2"/>
</dbReference>
<evidence type="ECO:0000256" key="3">
    <source>
        <dbReference type="ARBA" id="ARBA00008661"/>
    </source>
</evidence>
<evidence type="ECO:0000256" key="13">
    <source>
        <dbReference type="RuleBase" id="RU363063"/>
    </source>
</evidence>
<dbReference type="GO" id="GO:0006629">
    <property type="term" value="P:lipid metabolic process"/>
    <property type="evidence" value="ECO:0007669"/>
    <property type="project" value="UniProtKB-KW"/>
</dbReference>
<keyword evidence="9 13" id="KW-0333">Golgi apparatus</keyword>
<dbReference type="Proteomes" id="UP001501920">
    <property type="component" value="Chromosome 15"/>
</dbReference>
<keyword evidence="11 13" id="KW-0472">Membrane</keyword>
<keyword evidence="10" id="KW-0443">Lipid metabolism</keyword>
<evidence type="ECO:0000256" key="4">
    <source>
        <dbReference type="ARBA" id="ARBA00022676"/>
    </source>
</evidence>
<proteinExistence type="inferred from homology"/>
<evidence type="ECO:0000256" key="6">
    <source>
        <dbReference type="ARBA" id="ARBA00022692"/>
    </source>
</evidence>
<evidence type="ECO:0000256" key="12">
    <source>
        <dbReference type="ARBA" id="ARBA00023180"/>
    </source>
</evidence>
<evidence type="ECO:0000256" key="2">
    <source>
        <dbReference type="ARBA" id="ARBA00004922"/>
    </source>
</evidence>
<dbReference type="EC" id="2.4.1.-" evidence="13"/>
<accession>A0AAR2KLM8</accession>
<keyword evidence="15" id="KW-1185">Reference proteome</keyword>
<keyword evidence="5" id="KW-0808">Transferase</keyword>
<comment type="subcellular location">
    <subcellularLocation>
        <location evidence="1 13">Golgi apparatus membrane</location>
        <topology evidence="1 13">Single-pass type II membrane protein</topology>
    </subcellularLocation>
</comment>
<dbReference type="Gene3D" id="3.90.550.50">
    <property type="match status" value="1"/>
</dbReference>
<reference evidence="14" key="3">
    <citation type="submission" date="2025-09" db="UniProtKB">
        <authorList>
            <consortium name="Ensembl"/>
        </authorList>
    </citation>
    <scope>IDENTIFICATION</scope>
</reference>
<dbReference type="PANTHER" id="PTHR11214:SF115">
    <property type="entry name" value="HEXOSYLTRANSFERASE"/>
    <property type="match status" value="1"/>
</dbReference>
<evidence type="ECO:0000256" key="10">
    <source>
        <dbReference type="ARBA" id="ARBA00023098"/>
    </source>
</evidence>
<reference evidence="14" key="2">
    <citation type="submission" date="2025-08" db="UniProtKB">
        <authorList>
            <consortium name="Ensembl"/>
        </authorList>
    </citation>
    <scope>IDENTIFICATION</scope>
</reference>
<evidence type="ECO:0000313" key="15">
    <source>
        <dbReference type="Proteomes" id="UP001501920"/>
    </source>
</evidence>
<name>A0AAR2KLM8_PYGNA</name>
<dbReference type="PANTHER" id="PTHR11214">
    <property type="entry name" value="BETA-1,3-N-ACETYLGLUCOSAMINYLTRANSFERASE"/>
    <property type="match status" value="1"/>
</dbReference>
<evidence type="ECO:0000313" key="14">
    <source>
        <dbReference type="Ensembl" id="ENSPNAP00000063317.1"/>
    </source>
</evidence>
<dbReference type="GeneID" id="108435911"/>
<dbReference type="GeneTree" id="ENSGT00940000163421"/>
<evidence type="ECO:0000256" key="11">
    <source>
        <dbReference type="ARBA" id="ARBA00023136"/>
    </source>
</evidence>
<protein>
    <recommendedName>
        <fullName evidence="13">Hexosyltransferase</fullName>
        <ecNumber evidence="13">2.4.1.-</ecNumber>
    </recommendedName>
</protein>
<keyword evidence="8 13" id="KW-1133">Transmembrane helix</keyword>
<dbReference type="GO" id="GO:0000139">
    <property type="term" value="C:Golgi membrane"/>
    <property type="evidence" value="ECO:0007669"/>
    <property type="project" value="UniProtKB-SubCell"/>
</dbReference>
<evidence type="ECO:0000256" key="5">
    <source>
        <dbReference type="ARBA" id="ARBA00022679"/>
    </source>
</evidence>
<dbReference type="Ensembl" id="ENSPNAT00000068612.1">
    <property type="protein sequence ID" value="ENSPNAP00000063317.1"/>
    <property type="gene ID" value="ENSPNAG00000036320.1"/>
</dbReference>
<dbReference type="InterPro" id="IPR002659">
    <property type="entry name" value="Glyco_trans_31"/>
</dbReference>
<comment type="pathway">
    <text evidence="2">Protein modification; protein glycosylation.</text>
</comment>
<keyword evidence="12" id="KW-0325">Glycoprotein</keyword>
<dbReference type="GO" id="GO:0008499">
    <property type="term" value="F:N-acetyl-beta-D-glucosaminide beta-(1,3)-galactosyltransferase activity"/>
    <property type="evidence" value="ECO:0007669"/>
    <property type="project" value="TreeGrafter"/>
</dbReference>
<feature type="transmembrane region" description="Helical" evidence="13">
    <location>
        <begin position="25"/>
        <end position="43"/>
    </location>
</feature>
<comment type="similarity">
    <text evidence="3 13">Belongs to the glycosyltransferase 31 family.</text>
</comment>
<evidence type="ECO:0000256" key="7">
    <source>
        <dbReference type="ARBA" id="ARBA00022968"/>
    </source>
</evidence>
<evidence type="ECO:0000256" key="9">
    <source>
        <dbReference type="ARBA" id="ARBA00023034"/>
    </source>
</evidence>
<evidence type="ECO:0000256" key="8">
    <source>
        <dbReference type="ARBA" id="ARBA00022989"/>
    </source>
</evidence>
<keyword evidence="4 13" id="KW-0328">Glycosyltransferase</keyword>
<dbReference type="AlphaFoldDB" id="A0AAR2KLM8"/>
<dbReference type="GO" id="GO:0006493">
    <property type="term" value="P:protein O-linked glycosylation"/>
    <property type="evidence" value="ECO:0007669"/>
    <property type="project" value="TreeGrafter"/>
</dbReference>
<dbReference type="Pfam" id="PF01762">
    <property type="entry name" value="Galactosyl_T"/>
    <property type="match status" value="1"/>
</dbReference>
<dbReference type="FunFam" id="3.90.550.50:FF:000001">
    <property type="entry name" value="Hexosyltransferase"/>
    <property type="match status" value="1"/>
</dbReference>